<proteinExistence type="predicted"/>
<sequence>MTHPRDERGHVSAFMTAIMTAVIAAMGLVWDAGGMLIQRGQASSIAHEAARAGANEIDLAHFRSTGQRRLDETAAAQAARAHLRTSQASGQVEVTTEAITVTARRPYSSVLLPVGTRMAEARSTAAARAP</sequence>
<evidence type="ECO:0000259" key="2">
    <source>
        <dbReference type="Pfam" id="PF13400"/>
    </source>
</evidence>
<dbReference type="AlphaFoldDB" id="A0A7W7RMB9"/>
<organism evidence="3 4">
    <name type="scientific">Lipingzhangella halophila</name>
    <dbReference type="NCBI Taxonomy" id="1783352"/>
    <lineage>
        <taxon>Bacteria</taxon>
        <taxon>Bacillati</taxon>
        <taxon>Actinomycetota</taxon>
        <taxon>Actinomycetes</taxon>
        <taxon>Streptosporangiales</taxon>
        <taxon>Nocardiopsidaceae</taxon>
        <taxon>Lipingzhangella</taxon>
    </lineage>
</organism>
<protein>
    <submittedName>
        <fullName evidence="3">Putative membrane protein</fullName>
    </submittedName>
</protein>
<reference evidence="3 4" key="1">
    <citation type="submission" date="2020-08" db="EMBL/GenBank/DDBJ databases">
        <title>Sequencing the genomes of 1000 actinobacteria strains.</title>
        <authorList>
            <person name="Klenk H.-P."/>
        </authorList>
    </citation>
    <scope>NUCLEOTIDE SEQUENCE [LARGE SCALE GENOMIC DNA]</scope>
    <source>
        <strain evidence="3 4">DSM 102030</strain>
    </source>
</reference>
<comment type="caution">
    <text evidence="3">The sequence shown here is derived from an EMBL/GenBank/DDBJ whole genome shotgun (WGS) entry which is preliminary data.</text>
</comment>
<dbReference type="Proteomes" id="UP000523007">
    <property type="component" value="Unassembled WGS sequence"/>
</dbReference>
<feature type="transmembrane region" description="Helical" evidence="1">
    <location>
        <begin position="12"/>
        <end position="30"/>
    </location>
</feature>
<keyword evidence="1" id="KW-1133">Transmembrane helix</keyword>
<dbReference type="Pfam" id="PF13400">
    <property type="entry name" value="Tad"/>
    <property type="match status" value="1"/>
</dbReference>
<keyword evidence="4" id="KW-1185">Reference proteome</keyword>
<gene>
    <name evidence="3" type="ORF">F4561_005222</name>
</gene>
<feature type="domain" description="Putative Flp pilus-assembly TadG-like N-terminal" evidence="2">
    <location>
        <begin position="12"/>
        <end position="55"/>
    </location>
</feature>
<evidence type="ECO:0000256" key="1">
    <source>
        <dbReference type="SAM" id="Phobius"/>
    </source>
</evidence>
<accession>A0A7W7RMB9</accession>
<evidence type="ECO:0000313" key="4">
    <source>
        <dbReference type="Proteomes" id="UP000523007"/>
    </source>
</evidence>
<dbReference type="InterPro" id="IPR028087">
    <property type="entry name" value="Tad_N"/>
</dbReference>
<keyword evidence="1" id="KW-0812">Transmembrane</keyword>
<keyword evidence="1" id="KW-0472">Membrane</keyword>
<evidence type="ECO:0000313" key="3">
    <source>
        <dbReference type="EMBL" id="MBB4934402.1"/>
    </source>
</evidence>
<name>A0A7W7RMB9_9ACTN</name>
<dbReference type="EMBL" id="JACHJT010000001">
    <property type="protein sequence ID" value="MBB4934402.1"/>
    <property type="molecule type" value="Genomic_DNA"/>
</dbReference>
<dbReference type="RefSeq" id="WP_184582426.1">
    <property type="nucleotide sequence ID" value="NZ_JACHJT010000001.1"/>
</dbReference>